<feature type="transmembrane region" description="Helical" evidence="8">
    <location>
        <begin position="305"/>
        <end position="323"/>
    </location>
</feature>
<dbReference type="Pfam" id="PF03845">
    <property type="entry name" value="Spore_permease"/>
    <property type="match status" value="1"/>
</dbReference>
<comment type="similarity">
    <text evidence="2">Belongs to the amino acid-polyamine-organocation (APC) superfamily. Spore germination protein (SGP) (TC 2.A.3.9) family.</text>
</comment>
<evidence type="ECO:0000256" key="5">
    <source>
        <dbReference type="ARBA" id="ARBA00022692"/>
    </source>
</evidence>
<feature type="transmembrane region" description="Helical" evidence="8">
    <location>
        <begin position="268"/>
        <end position="293"/>
    </location>
</feature>
<evidence type="ECO:0000256" key="7">
    <source>
        <dbReference type="ARBA" id="ARBA00023136"/>
    </source>
</evidence>
<organism evidence="9 10">
    <name type="scientific">Paenibacillus taihuensis</name>
    <dbReference type="NCBI Taxonomy" id="1156355"/>
    <lineage>
        <taxon>Bacteria</taxon>
        <taxon>Bacillati</taxon>
        <taxon>Bacillota</taxon>
        <taxon>Bacilli</taxon>
        <taxon>Bacillales</taxon>
        <taxon>Paenibacillaceae</taxon>
        <taxon>Paenibacillus</taxon>
    </lineage>
</organism>
<comment type="caution">
    <text evidence="9">The sequence shown here is derived from an EMBL/GenBank/DDBJ whole genome shotgun (WGS) entry which is preliminary data.</text>
</comment>
<dbReference type="PANTHER" id="PTHR34975:SF2">
    <property type="entry name" value="SPORE GERMINATION PROTEIN A2"/>
    <property type="match status" value="1"/>
</dbReference>
<evidence type="ECO:0000313" key="10">
    <source>
        <dbReference type="Proteomes" id="UP000256304"/>
    </source>
</evidence>
<proteinExistence type="inferred from homology"/>
<accession>A0A3D9QWE0</accession>
<dbReference type="GO" id="GO:0016020">
    <property type="term" value="C:membrane"/>
    <property type="evidence" value="ECO:0007669"/>
    <property type="project" value="UniProtKB-SubCell"/>
</dbReference>
<feature type="transmembrane region" description="Helical" evidence="8">
    <location>
        <begin position="119"/>
        <end position="138"/>
    </location>
</feature>
<dbReference type="PANTHER" id="PTHR34975">
    <property type="entry name" value="SPORE GERMINATION PROTEIN A2"/>
    <property type="match status" value="1"/>
</dbReference>
<dbReference type="AlphaFoldDB" id="A0A3D9QWE0"/>
<feature type="transmembrane region" description="Helical" evidence="8">
    <location>
        <begin position="41"/>
        <end position="61"/>
    </location>
</feature>
<dbReference type="EMBL" id="QTTN01000031">
    <property type="protein sequence ID" value="REE69717.1"/>
    <property type="molecule type" value="Genomic_DNA"/>
</dbReference>
<evidence type="ECO:0000256" key="1">
    <source>
        <dbReference type="ARBA" id="ARBA00004141"/>
    </source>
</evidence>
<keyword evidence="6 8" id="KW-1133">Transmembrane helix</keyword>
<evidence type="ECO:0000256" key="2">
    <source>
        <dbReference type="ARBA" id="ARBA00007998"/>
    </source>
</evidence>
<keyword evidence="3" id="KW-0813">Transport</keyword>
<dbReference type="GO" id="GO:0009847">
    <property type="term" value="P:spore germination"/>
    <property type="evidence" value="ECO:0007669"/>
    <property type="project" value="InterPro"/>
</dbReference>
<feature type="transmembrane region" description="Helical" evidence="8">
    <location>
        <begin position="81"/>
        <end position="99"/>
    </location>
</feature>
<gene>
    <name evidence="9" type="ORF">A8990_13136</name>
</gene>
<evidence type="ECO:0000256" key="3">
    <source>
        <dbReference type="ARBA" id="ARBA00022448"/>
    </source>
</evidence>
<evidence type="ECO:0000256" key="8">
    <source>
        <dbReference type="SAM" id="Phobius"/>
    </source>
</evidence>
<name>A0A3D9QWE0_9BACL</name>
<keyword evidence="10" id="KW-1185">Reference proteome</keyword>
<keyword evidence="5 8" id="KW-0812">Transmembrane</keyword>
<feature type="transmembrane region" description="Helical" evidence="8">
    <location>
        <begin position="218"/>
        <end position="242"/>
    </location>
</feature>
<feature type="transmembrane region" description="Helical" evidence="8">
    <location>
        <begin position="147"/>
        <end position="166"/>
    </location>
</feature>
<dbReference type="Proteomes" id="UP000256304">
    <property type="component" value="Unassembled WGS sequence"/>
</dbReference>
<evidence type="ECO:0000256" key="4">
    <source>
        <dbReference type="ARBA" id="ARBA00022544"/>
    </source>
</evidence>
<dbReference type="RefSeq" id="WP_116191205.1">
    <property type="nucleotide sequence ID" value="NZ_QTTN01000031.1"/>
</dbReference>
<dbReference type="InterPro" id="IPR004761">
    <property type="entry name" value="Spore_GerAB"/>
</dbReference>
<dbReference type="NCBIfam" id="TIGR00912">
    <property type="entry name" value="2A0309"/>
    <property type="match status" value="1"/>
</dbReference>
<reference evidence="9 10" key="1">
    <citation type="submission" date="2018-08" db="EMBL/GenBank/DDBJ databases">
        <title>Genomic Encyclopedia of Type Strains, Phase III (KMG-III): the genomes of soil and plant-associated and newly described type strains.</title>
        <authorList>
            <person name="Whitman W."/>
        </authorList>
    </citation>
    <scope>NUCLEOTIDE SEQUENCE [LARGE SCALE GENOMIC DNA]</scope>
    <source>
        <strain evidence="9 10">CGMCC 1.10966</strain>
    </source>
</reference>
<evidence type="ECO:0000313" key="9">
    <source>
        <dbReference type="EMBL" id="REE69717.1"/>
    </source>
</evidence>
<feature type="transmembrane region" description="Helical" evidence="8">
    <location>
        <begin position="12"/>
        <end position="35"/>
    </location>
</feature>
<feature type="transmembrane region" description="Helical" evidence="8">
    <location>
        <begin position="335"/>
        <end position="353"/>
    </location>
</feature>
<sequence length="368" mass="41449">MKPVEQLSGIQFSLLLFSFISPTVILIIPSLMAQIAQHDAWISIFPAITCGALSIWVMTTLSKRYPGLTIIEYSSRILGKWAGKALGCYFIFYWVHVNLFLLNQHVQFINTVLLMKSPAIVISLTLAIVCAIAVYLGIESIARSNEYLSLLIFVFFIPLLFLMLAESNPERLFPVMSKGIVPVLRASIYPVAYLSQFFIIGWFLPYLNQPGKAIKASFFSLSAVSALLAFTLIPLIMVFGPLTDNLTFPLLSVIQYIGITGSFERLEAFAVVIWVTASFVKISLTFFIICLSIGQLFNLNKYRHFIVPITLFSVIGSVSLFHNSTELGYFLRYTYPIYAFFTQLILPLLLLMIDTFKRFGNKTLQGNE</sequence>
<evidence type="ECO:0000256" key="6">
    <source>
        <dbReference type="ARBA" id="ARBA00022989"/>
    </source>
</evidence>
<keyword evidence="4" id="KW-0309">Germination</keyword>
<keyword evidence="7 8" id="KW-0472">Membrane</keyword>
<protein>
    <submittedName>
        <fullName evidence="9">Spore germination protein (Amino acid permease)</fullName>
    </submittedName>
</protein>
<feature type="transmembrane region" description="Helical" evidence="8">
    <location>
        <begin position="186"/>
        <end position="206"/>
    </location>
</feature>
<dbReference type="OrthoDB" id="1675410at2"/>
<comment type="subcellular location">
    <subcellularLocation>
        <location evidence="1">Membrane</location>
        <topology evidence="1">Multi-pass membrane protein</topology>
    </subcellularLocation>
</comment>